<dbReference type="PANTHER" id="PTHR42701:SF1">
    <property type="entry name" value="IMIDAZOLE GLYCEROL PHOSPHATE SYNTHASE SUBUNIT HISH"/>
    <property type="match status" value="1"/>
</dbReference>
<evidence type="ECO:0000256" key="7">
    <source>
        <dbReference type="ARBA" id="ARBA00023239"/>
    </source>
</evidence>
<organism evidence="13 14">
    <name type="scientific">Pedobacter frigoris</name>
    <dbReference type="NCBI Taxonomy" id="2571272"/>
    <lineage>
        <taxon>Bacteria</taxon>
        <taxon>Pseudomonadati</taxon>
        <taxon>Bacteroidota</taxon>
        <taxon>Sphingobacteriia</taxon>
        <taxon>Sphingobacteriales</taxon>
        <taxon>Sphingobacteriaceae</taxon>
        <taxon>Pedobacter</taxon>
    </lineage>
</organism>
<keyword evidence="7 10" id="KW-0456">Lyase</keyword>
<comment type="catalytic activity">
    <reaction evidence="8 10">
        <text>5-[(5-phospho-1-deoxy-D-ribulos-1-ylimino)methylamino]-1-(5-phospho-beta-D-ribosyl)imidazole-4-carboxamide + L-glutamine = D-erythro-1-(imidazol-4-yl)glycerol 3-phosphate + 5-amino-1-(5-phospho-beta-D-ribosyl)imidazole-4-carboxamide + L-glutamate + H(+)</text>
        <dbReference type="Rhea" id="RHEA:24793"/>
        <dbReference type="ChEBI" id="CHEBI:15378"/>
        <dbReference type="ChEBI" id="CHEBI:29985"/>
        <dbReference type="ChEBI" id="CHEBI:58278"/>
        <dbReference type="ChEBI" id="CHEBI:58359"/>
        <dbReference type="ChEBI" id="CHEBI:58475"/>
        <dbReference type="ChEBI" id="CHEBI:58525"/>
        <dbReference type="EC" id="4.3.2.10"/>
    </reaction>
</comment>
<dbReference type="GO" id="GO:0000105">
    <property type="term" value="P:L-histidine biosynthetic process"/>
    <property type="evidence" value="ECO:0007669"/>
    <property type="project" value="UniProtKB-UniRule"/>
</dbReference>
<dbReference type="EC" id="4.3.2.10" evidence="10"/>
<sequence length="222" mass="24918">MQNIMGDFKKKVVIIDYNLGNLFSVKQACDTVGMNAIISSDKKEIEEADALILPGVGAFIEAMTNLENLKLVEPIKNAVGNGKPLFGICLGLQLLFTKSEEFGSGEGLNLIDGVIRKFPAIYNERKIKVPQIAWNKIYSSKQHWGNSPLSEIEENEFMYFVHSYYVDPTEESCVMTLSNYEGLEYCSGISKNNIFATQFHPEKSAEKGISIYRNWAIINNLL</sequence>
<keyword evidence="5 10" id="KW-0315">Glutamine amidotransferase</keyword>
<dbReference type="AlphaFoldDB" id="A0A4U1CFR7"/>
<evidence type="ECO:0000256" key="9">
    <source>
        <dbReference type="ARBA" id="ARBA00049534"/>
    </source>
</evidence>
<comment type="pathway">
    <text evidence="1 10">Amino-acid biosynthesis; L-histidine biosynthesis; L-histidine from 5-phospho-alpha-D-ribose 1-diphosphate: step 5/9.</text>
</comment>
<dbReference type="RefSeq" id="WP_136837081.1">
    <property type="nucleotide sequence ID" value="NZ_SWBQ01000004.1"/>
</dbReference>
<feature type="domain" description="Glutamine amidotransferase" evidence="12">
    <location>
        <begin position="19"/>
        <end position="214"/>
    </location>
</feature>
<keyword evidence="3 10" id="KW-0028">Amino-acid biosynthesis</keyword>
<dbReference type="InterPro" id="IPR029062">
    <property type="entry name" value="Class_I_gatase-like"/>
</dbReference>
<name>A0A4U1CFR7_9SPHI</name>
<comment type="function">
    <text evidence="10">IGPS catalyzes the conversion of PRFAR and glutamine to IGP, AICAR and glutamate. The HisH subunit catalyzes the hydrolysis of glutamine to glutamate and ammonia as part of the synthesis of IGP and AICAR. The resulting ammonia molecule is channeled to the active site of HisF.</text>
</comment>
<feature type="active site" evidence="10 11">
    <location>
        <position position="200"/>
    </location>
</feature>
<dbReference type="UniPathway" id="UPA00031">
    <property type="reaction ID" value="UER00010"/>
</dbReference>
<keyword evidence="10" id="KW-0963">Cytoplasm</keyword>
<dbReference type="Proteomes" id="UP000307244">
    <property type="component" value="Unassembled WGS sequence"/>
</dbReference>
<evidence type="ECO:0000256" key="10">
    <source>
        <dbReference type="HAMAP-Rule" id="MF_00278"/>
    </source>
</evidence>
<feature type="active site" description="Nucleophile" evidence="10 11">
    <location>
        <position position="89"/>
    </location>
</feature>
<keyword evidence="4 10" id="KW-0378">Hydrolase</keyword>
<evidence type="ECO:0000259" key="12">
    <source>
        <dbReference type="Pfam" id="PF00117"/>
    </source>
</evidence>
<evidence type="ECO:0000256" key="6">
    <source>
        <dbReference type="ARBA" id="ARBA00023102"/>
    </source>
</evidence>
<dbReference type="EMBL" id="SWBQ01000004">
    <property type="protein sequence ID" value="TKC05263.1"/>
    <property type="molecule type" value="Genomic_DNA"/>
</dbReference>
<dbReference type="InterPro" id="IPR010139">
    <property type="entry name" value="Imidazole-glycPsynth_HisH"/>
</dbReference>
<dbReference type="OrthoDB" id="9807137at2"/>
<dbReference type="GO" id="GO:0000107">
    <property type="term" value="F:imidazoleglycerol-phosphate synthase activity"/>
    <property type="evidence" value="ECO:0007669"/>
    <property type="project" value="UniProtKB-UniRule"/>
</dbReference>
<dbReference type="PIRSF" id="PIRSF000495">
    <property type="entry name" value="Amidotransf_hisH"/>
    <property type="match status" value="1"/>
</dbReference>
<protein>
    <recommendedName>
        <fullName evidence="10">Imidazole glycerol phosphate synthase subunit HisH</fullName>
        <ecNumber evidence="10">4.3.2.10</ecNumber>
    </recommendedName>
    <alternativeName>
        <fullName evidence="10">IGP synthase glutaminase subunit</fullName>
        <ecNumber evidence="10">3.5.1.2</ecNumber>
    </alternativeName>
    <alternativeName>
        <fullName evidence="10">IGP synthase subunit HisH</fullName>
    </alternativeName>
    <alternativeName>
        <fullName evidence="10">ImGP synthase subunit HisH</fullName>
        <shortName evidence="10">IGPS subunit HisH</shortName>
    </alternativeName>
</protein>
<comment type="subcellular location">
    <subcellularLocation>
        <location evidence="10">Cytoplasm</location>
    </subcellularLocation>
</comment>
<dbReference type="Pfam" id="PF00117">
    <property type="entry name" value="GATase"/>
    <property type="match status" value="1"/>
</dbReference>
<feature type="active site" evidence="10 11">
    <location>
        <position position="202"/>
    </location>
</feature>
<evidence type="ECO:0000256" key="8">
    <source>
        <dbReference type="ARBA" id="ARBA00047838"/>
    </source>
</evidence>
<dbReference type="GO" id="GO:0004359">
    <property type="term" value="F:glutaminase activity"/>
    <property type="evidence" value="ECO:0007669"/>
    <property type="project" value="UniProtKB-EC"/>
</dbReference>
<evidence type="ECO:0000256" key="2">
    <source>
        <dbReference type="ARBA" id="ARBA00011152"/>
    </source>
</evidence>
<dbReference type="InterPro" id="IPR017926">
    <property type="entry name" value="GATASE"/>
</dbReference>
<reference evidence="13 14" key="1">
    <citation type="submission" date="2019-04" db="EMBL/GenBank/DDBJ databases">
        <title>Pedobacter sp. RP-3-15 sp. nov., isolated from Arctic soil.</title>
        <authorList>
            <person name="Dahal R.H."/>
            <person name="Kim D.-U."/>
        </authorList>
    </citation>
    <scope>NUCLEOTIDE SEQUENCE [LARGE SCALE GENOMIC DNA]</scope>
    <source>
        <strain evidence="13 14">RP-3-15</strain>
    </source>
</reference>
<evidence type="ECO:0000256" key="3">
    <source>
        <dbReference type="ARBA" id="ARBA00022605"/>
    </source>
</evidence>
<keyword evidence="14" id="KW-1185">Reference proteome</keyword>
<comment type="catalytic activity">
    <reaction evidence="9 10">
        <text>L-glutamine + H2O = L-glutamate + NH4(+)</text>
        <dbReference type="Rhea" id="RHEA:15889"/>
        <dbReference type="ChEBI" id="CHEBI:15377"/>
        <dbReference type="ChEBI" id="CHEBI:28938"/>
        <dbReference type="ChEBI" id="CHEBI:29985"/>
        <dbReference type="ChEBI" id="CHEBI:58359"/>
        <dbReference type="EC" id="3.5.1.2"/>
    </reaction>
</comment>
<dbReference type="HAMAP" id="MF_00278">
    <property type="entry name" value="HisH"/>
    <property type="match status" value="1"/>
</dbReference>
<keyword evidence="6 10" id="KW-0368">Histidine biosynthesis</keyword>
<accession>A0A4U1CFR7</accession>
<dbReference type="GO" id="GO:0016829">
    <property type="term" value="F:lyase activity"/>
    <property type="evidence" value="ECO:0007669"/>
    <property type="project" value="UniProtKB-KW"/>
</dbReference>
<evidence type="ECO:0000256" key="11">
    <source>
        <dbReference type="PIRSR" id="PIRSR000495-1"/>
    </source>
</evidence>
<dbReference type="Gene3D" id="3.40.50.880">
    <property type="match status" value="1"/>
</dbReference>
<comment type="subunit">
    <text evidence="2 10">Heterodimer of HisH and HisF.</text>
</comment>
<dbReference type="PROSITE" id="PS51274">
    <property type="entry name" value="GATASE_COBBQ"/>
    <property type="match status" value="1"/>
</dbReference>
<dbReference type="GO" id="GO:0005737">
    <property type="term" value="C:cytoplasm"/>
    <property type="evidence" value="ECO:0007669"/>
    <property type="project" value="UniProtKB-SubCell"/>
</dbReference>
<dbReference type="PROSITE" id="PS51273">
    <property type="entry name" value="GATASE_TYPE_1"/>
    <property type="match status" value="1"/>
</dbReference>
<dbReference type="NCBIfam" id="TIGR01855">
    <property type="entry name" value="IMP_synth_hisH"/>
    <property type="match status" value="1"/>
</dbReference>
<dbReference type="SUPFAM" id="SSF52317">
    <property type="entry name" value="Class I glutamine amidotransferase-like"/>
    <property type="match status" value="1"/>
</dbReference>
<comment type="caution">
    <text evidence="13">The sequence shown here is derived from an EMBL/GenBank/DDBJ whole genome shotgun (WGS) entry which is preliminary data.</text>
</comment>
<dbReference type="CDD" id="cd01748">
    <property type="entry name" value="GATase1_IGP_Synthase"/>
    <property type="match status" value="1"/>
</dbReference>
<dbReference type="EC" id="3.5.1.2" evidence="10"/>
<gene>
    <name evidence="10 13" type="primary">hisH</name>
    <name evidence="13" type="ORF">FA047_16025</name>
</gene>
<evidence type="ECO:0000256" key="4">
    <source>
        <dbReference type="ARBA" id="ARBA00022801"/>
    </source>
</evidence>
<evidence type="ECO:0000313" key="14">
    <source>
        <dbReference type="Proteomes" id="UP000307244"/>
    </source>
</evidence>
<dbReference type="PANTHER" id="PTHR42701">
    <property type="entry name" value="IMIDAZOLE GLYCEROL PHOSPHATE SYNTHASE SUBUNIT HISH"/>
    <property type="match status" value="1"/>
</dbReference>
<evidence type="ECO:0000313" key="13">
    <source>
        <dbReference type="EMBL" id="TKC05263.1"/>
    </source>
</evidence>
<evidence type="ECO:0000256" key="1">
    <source>
        <dbReference type="ARBA" id="ARBA00005091"/>
    </source>
</evidence>
<evidence type="ECO:0000256" key="5">
    <source>
        <dbReference type="ARBA" id="ARBA00022962"/>
    </source>
</evidence>
<proteinExistence type="inferred from homology"/>